<sequence length="108" mass="12189">MRKLVELASTIRSKNAGPDHITFDILFKNAEHYEAVKNSGVLNKSFLSSLYKIPVERIVHFVAFDPAMAIKFTIRRMRPSGSPGEHDVMGSQQYPVLFDVEIPMPKKG</sequence>
<dbReference type="InterPro" id="IPR025496">
    <property type="entry name" value="DUF4387"/>
</dbReference>
<feature type="domain" description="DUF4387" evidence="1">
    <location>
        <begin position="4"/>
        <end position="100"/>
    </location>
</feature>
<evidence type="ECO:0000313" key="2">
    <source>
        <dbReference type="EMBL" id="AQS57373.1"/>
    </source>
</evidence>
<name>A0A1U9KBL0_9BACL</name>
<evidence type="ECO:0000259" key="1">
    <source>
        <dbReference type="Pfam" id="PF14330"/>
    </source>
</evidence>
<dbReference type="OrthoDB" id="9796125at2"/>
<dbReference type="KEGG" id="ntr:B0W44_03235"/>
<keyword evidence="3" id="KW-1185">Reference proteome</keyword>
<dbReference type="EMBL" id="CP019699">
    <property type="protein sequence ID" value="AQS57373.1"/>
    <property type="molecule type" value="Genomic_DNA"/>
</dbReference>
<dbReference type="AlphaFoldDB" id="A0A1U9KBL0"/>
<proteinExistence type="predicted"/>
<gene>
    <name evidence="2" type="ORF">B0W44_03235</name>
</gene>
<dbReference type="STRING" id="1471761.B0W44_03235"/>
<dbReference type="Proteomes" id="UP000188603">
    <property type="component" value="Chromosome"/>
</dbReference>
<accession>A0A1U9KBL0</accession>
<protein>
    <submittedName>
        <fullName evidence="2">Acyl-CoA synthetase</fullName>
    </submittedName>
</protein>
<dbReference type="Pfam" id="PF14330">
    <property type="entry name" value="DUF4387"/>
    <property type="match status" value="1"/>
</dbReference>
<reference evidence="2 3" key="1">
    <citation type="journal article" date="2015" name="Int. J. Syst. Evol. Microbiol.">
        <title>Novibacillus thermophilus gen. nov., sp. nov., a Gram-staining-negative and moderately thermophilic member of the family Thermoactinomycetaceae.</title>
        <authorList>
            <person name="Yang G."/>
            <person name="Chen J."/>
            <person name="Zhou S."/>
        </authorList>
    </citation>
    <scope>NUCLEOTIDE SEQUENCE [LARGE SCALE GENOMIC DNA]</scope>
    <source>
        <strain evidence="2 3">SG-1</strain>
    </source>
</reference>
<organism evidence="2 3">
    <name type="scientific">Novibacillus thermophilus</name>
    <dbReference type="NCBI Taxonomy" id="1471761"/>
    <lineage>
        <taxon>Bacteria</taxon>
        <taxon>Bacillati</taxon>
        <taxon>Bacillota</taxon>
        <taxon>Bacilli</taxon>
        <taxon>Bacillales</taxon>
        <taxon>Thermoactinomycetaceae</taxon>
        <taxon>Novibacillus</taxon>
    </lineage>
</organism>
<evidence type="ECO:0000313" key="3">
    <source>
        <dbReference type="Proteomes" id="UP000188603"/>
    </source>
</evidence>